<dbReference type="SUPFAM" id="SSF46689">
    <property type="entry name" value="Homeodomain-like"/>
    <property type="match status" value="1"/>
</dbReference>
<sequence>MNDVERAGKRADAIANRARLLEVARAVFARSGLDLEVTDIASQAQVGVGTLYRHFGNREGLLRAIVTDIAETADAQIRQAILPYRDEPRSALRALITAGLSVQQQYQSLFPVLRDFRLTKLFEPAQREAMRAQFLDLGREIIERGILAGIFRKDLDVDVAAASIFGSLTGVFESLGKYYPLAELEERLFQLLWVMVAKADEP</sequence>
<evidence type="ECO:0000256" key="2">
    <source>
        <dbReference type="ARBA" id="ARBA00023125"/>
    </source>
</evidence>
<name>A0A455SIB7_9CHLR</name>
<dbReference type="InterPro" id="IPR009057">
    <property type="entry name" value="Homeodomain-like_sf"/>
</dbReference>
<reference evidence="6" key="1">
    <citation type="submission" date="2018-12" db="EMBL/GenBank/DDBJ databases">
        <title>Novel natural products biosynthetic potential of the class Ktedonobacteria.</title>
        <authorList>
            <person name="Zheng Y."/>
            <person name="Saitou A."/>
            <person name="Wang C.M."/>
            <person name="Toyoda A."/>
            <person name="Minakuchi Y."/>
            <person name="Sekiguchi Y."/>
            <person name="Ueda K."/>
            <person name="Takano H."/>
            <person name="Sakai Y."/>
            <person name="Yokota A."/>
            <person name="Yabe S."/>
        </authorList>
    </citation>
    <scope>NUCLEOTIDE SEQUENCE</scope>
    <source>
        <strain evidence="6">COM3</strain>
    </source>
</reference>
<dbReference type="PRINTS" id="PR00455">
    <property type="entry name" value="HTHTETR"/>
</dbReference>
<dbReference type="GO" id="GO:0000976">
    <property type="term" value="F:transcription cis-regulatory region binding"/>
    <property type="evidence" value="ECO:0007669"/>
    <property type="project" value="TreeGrafter"/>
</dbReference>
<gene>
    <name evidence="6" type="ORF">KTC_18320</name>
</gene>
<accession>A0A455SIB7</accession>
<evidence type="ECO:0000256" key="4">
    <source>
        <dbReference type="PROSITE-ProRule" id="PRU00335"/>
    </source>
</evidence>
<dbReference type="GO" id="GO:0003700">
    <property type="term" value="F:DNA-binding transcription factor activity"/>
    <property type="evidence" value="ECO:0007669"/>
    <property type="project" value="TreeGrafter"/>
</dbReference>
<protein>
    <recommendedName>
        <fullName evidence="5">HTH tetR-type domain-containing protein</fullName>
    </recommendedName>
</protein>
<dbReference type="AlphaFoldDB" id="A0A455SIB7"/>
<dbReference type="InterPro" id="IPR036271">
    <property type="entry name" value="Tet_transcr_reg_TetR-rel_C_sf"/>
</dbReference>
<proteinExistence type="predicted"/>
<dbReference type="PANTHER" id="PTHR30055:SF234">
    <property type="entry name" value="HTH-TYPE TRANSCRIPTIONAL REGULATOR BETI"/>
    <property type="match status" value="1"/>
</dbReference>
<dbReference type="PANTHER" id="PTHR30055">
    <property type="entry name" value="HTH-TYPE TRANSCRIPTIONAL REGULATOR RUTR"/>
    <property type="match status" value="1"/>
</dbReference>
<evidence type="ECO:0000259" key="5">
    <source>
        <dbReference type="PROSITE" id="PS50977"/>
    </source>
</evidence>
<feature type="DNA-binding region" description="H-T-H motif" evidence="4">
    <location>
        <begin position="36"/>
        <end position="55"/>
    </location>
</feature>
<dbReference type="Pfam" id="PF00440">
    <property type="entry name" value="TetR_N"/>
    <property type="match status" value="1"/>
</dbReference>
<feature type="domain" description="HTH tetR-type" evidence="5">
    <location>
        <begin position="14"/>
        <end position="73"/>
    </location>
</feature>
<dbReference type="Gene3D" id="1.10.357.10">
    <property type="entry name" value="Tetracycline Repressor, domain 2"/>
    <property type="match status" value="1"/>
</dbReference>
<keyword evidence="2 4" id="KW-0238">DNA-binding</keyword>
<dbReference type="InterPro" id="IPR050109">
    <property type="entry name" value="HTH-type_TetR-like_transc_reg"/>
</dbReference>
<dbReference type="Pfam" id="PF17932">
    <property type="entry name" value="TetR_C_24"/>
    <property type="match status" value="1"/>
</dbReference>
<dbReference type="InterPro" id="IPR041490">
    <property type="entry name" value="KstR2_TetR_C"/>
</dbReference>
<dbReference type="PROSITE" id="PS50977">
    <property type="entry name" value="HTH_TETR_2"/>
    <property type="match status" value="1"/>
</dbReference>
<organism evidence="6">
    <name type="scientific">Thermosporothrix sp. COM3</name>
    <dbReference type="NCBI Taxonomy" id="2490863"/>
    <lineage>
        <taxon>Bacteria</taxon>
        <taxon>Bacillati</taxon>
        <taxon>Chloroflexota</taxon>
        <taxon>Ktedonobacteria</taxon>
        <taxon>Ktedonobacterales</taxon>
        <taxon>Thermosporotrichaceae</taxon>
        <taxon>Thermosporothrix</taxon>
    </lineage>
</organism>
<dbReference type="EMBL" id="AP019376">
    <property type="protein sequence ID" value="BBH87081.1"/>
    <property type="molecule type" value="Genomic_DNA"/>
</dbReference>
<dbReference type="SUPFAM" id="SSF48498">
    <property type="entry name" value="Tetracyclin repressor-like, C-terminal domain"/>
    <property type="match status" value="1"/>
</dbReference>
<evidence type="ECO:0000256" key="1">
    <source>
        <dbReference type="ARBA" id="ARBA00023015"/>
    </source>
</evidence>
<evidence type="ECO:0000313" key="6">
    <source>
        <dbReference type="EMBL" id="BBH87081.1"/>
    </source>
</evidence>
<keyword evidence="3" id="KW-0804">Transcription</keyword>
<evidence type="ECO:0000256" key="3">
    <source>
        <dbReference type="ARBA" id="ARBA00023163"/>
    </source>
</evidence>
<dbReference type="InterPro" id="IPR001647">
    <property type="entry name" value="HTH_TetR"/>
</dbReference>
<keyword evidence="1" id="KW-0805">Transcription regulation</keyword>